<dbReference type="AlphaFoldDB" id="A0A1G9SJU4"/>
<accession>A0A1G9SJU4</accession>
<protein>
    <recommendedName>
        <fullName evidence="3">AMIN-like domain-containing protein</fullName>
    </recommendedName>
</protein>
<dbReference type="STRING" id="211114.SAMN04489726_1225"/>
<feature type="chain" id="PRO_5039207555" description="AMIN-like domain-containing protein" evidence="2">
    <location>
        <begin position="24"/>
        <end position="185"/>
    </location>
</feature>
<feature type="signal peptide" evidence="2">
    <location>
        <begin position="1"/>
        <end position="23"/>
    </location>
</feature>
<feature type="region of interest" description="Disordered" evidence="1">
    <location>
        <begin position="24"/>
        <end position="47"/>
    </location>
</feature>
<evidence type="ECO:0000256" key="1">
    <source>
        <dbReference type="SAM" id="MobiDB-lite"/>
    </source>
</evidence>
<proteinExistence type="predicted"/>
<evidence type="ECO:0000313" key="5">
    <source>
        <dbReference type="Proteomes" id="UP000183376"/>
    </source>
</evidence>
<evidence type="ECO:0000313" key="4">
    <source>
        <dbReference type="EMBL" id="SDM35681.1"/>
    </source>
</evidence>
<dbReference type="Proteomes" id="UP000183376">
    <property type="component" value="Chromosome I"/>
</dbReference>
<dbReference type="InterPro" id="IPR056303">
    <property type="entry name" value="AMIN-like"/>
</dbReference>
<dbReference type="Pfam" id="PF24837">
    <property type="entry name" value="AMIN-like"/>
    <property type="match status" value="1"/>
</dbReference>
<dbReference type="EMBL" id="LT629701">
    <property type="protein sequence ID" value="SDM35681.1"/>
    <property type="molecule type" value="Genomic_DNA"/>
</dbReference>
<dbReference type="eggNOG" id="COG3409">
    <property type="taxonomic scope" value="Bacteria"/>
</dbReference>
<keyword evidence="2" id="KW-0732">Signal</keyword>
<keyword evidence="5" id="KW-1185">Reference proteome</keyword>
<organism evidence="4 5">
    <name type="scientific">Allokutzneria albata</name>
    <name type="common">Kibdelosporangium albatum</name>
    <dbReference type="NCBI Taxonomy" id="211114"/>
    <lineage>
        <taxon>Bacteria</taxon>
        <taxon>Bacillati</taxon>
        <taxon>Actinomycetota</taxon>
        <taxon>Actinomycetes</taxon>
        <taxon>Pseudonocardiales</taxon>
        <taxon>Pseudonocardiaceae</taxon>
        <taxon>Allokutzneria</taxon>
    </lineage>
</organism>
<feature type="compositionally biased region" description="Low complexity" evidence="1">
    <location>
        <begin position="32"/>
        <end position="47"/>
    </location>
</feature>
<evidence type="ECO:0000259" key="3">
    <source>
        <dbReference type="Pfam" id="PF24837"/>
    </source>
</evidence>
<reference evidence="4 5" key="1">
    <citation type="submission" date="2016-10" db="EMBL/GenBank/DDBJ databases">
        <authorList>
            <person name="de Groot N.N."/>
        </authorList>
    </citation>
    <scope>NUCLEOTIDE SEQUENCE [LARGE SCALE GENOMIC DNA]</scope>
    <source>
        <strain evidence="4 5">DSM 44149</strain>
    </source>
</reference>
<dbReference type="PROSITE" id="PS51257">
    <property type="entry name" value="PROKAR_LIPOPROTEIN"/>
    <property type="match status" value="1"/>
</dbReference>
<gene>
    <name evidence="4" type="ORF">SAMN04489726_1225</name>
</gene>
<sequence length="185" mass="19798">MWRTTPAYLALALSAVIACGQQAPTGRASNAPPMTSTTVPTSSTSTVPDPVGAAVLSAIRVGSHSGHDRVVFEFRGRPPTHHAAYVDRVTRDGSGDPVPLQGTAFLQITLHGATMDNSFQETDPTRVLRYDGPRRLTPELPVLREVAEAGDFEADLTFGLGLARRTPVRVFVLTNPTRVVVDLAQ</sequence>
<feature type="domain" description="AMIN-like" evidence="3">
    <location>
        <begin position="55"/>
        <end position="185"/>
    </location>
</feature>
<name>A0A1G9SJU4_ALLAB</name>
<evidence type="ECO:0000256" key="2">
    <source>
        <dbReference type="SAM" id="SignalP"/>
    </source>
</evidence>